<dbReference type="InterPro" id="IPR026721">
    <property type="entry name" value="TMEM18"/>
</dbReference>
<evidence type="ECO:0000256" key="7">
    <source>
        <dbReference type="ARBA" id="ARBA00023054"/>
    </source>
</evidence>
<keyword evidence="13" id="KW-1185">Reference proteome</keyword>
<feature type="transmembrane region" description="Helical" evidence="11">
    <location>
        <begin position="105"/>
        <end position="122"/>
    </location>
</feature>
<keyword evidence="5 11" id="KW-0812">Transmembrane</keyword>
<keyword evidence="7" id="KW-0175">Coiled coil</keyword>
<feature type="transmembrane region" description="Helical" evidence="11">
    <location>
        <begin position="173"/>
        <end position="199"/>
    </location>
</feature>
<dbReference type="PANTHER" id="PTHR22593">
    <property type="entry name" value="TRANSMEMBRANE PROTEIN 18"/>
    <property type="match status" value="1"/>
</dbReference>
<dbReference type="GO" id="GO:0003677">
    <property type="term" value="F:DNA binding"/>
    <property type="evidence" value="ECO:0007669"/>
    <property type="project" value="UniProtKB-KW"/>
</dbReference>
<evidence type="ECO:0000256" key="3">
    <source>
        <dbReference type="ARBA" id="ARBA00009971"/>
    </source>
</evidence>
<dbReference type="GO" id="GO:0031965">
    <property type="term" value="C:nuclear membrane"/>
    <property type="evidence" value="ECO:0007669"/>
    <property type="project" value="UniProtKB-SubCell"/>
</dbReference>
<proteinExistence type="inferred from homology"/>
<evidence type="ECO:0000256" key="5">
    <source>
        <dbReference type="ARBA" id="ARBA00022692"/>
    </source>
</evidence>
<dbReference type="AlphaFoldDB" id="A0AAV0ZIK4"/>
<keyword evidence="8" id="KW-0238">DNA-binding</keyword>
<protein>
    <recommendedName>
        <fullName evidence="4">Transmembrane protein 18</fullName>
    </recommendedName>
</protein>
<dbReference type="PANTHER" id="PTHR22593:SF2">
    <property type="entry name" value="TRANSMEMBRANE PROTEIN 18"/>
    <property type="match status" value="1"/>
</dbReference>
<reference evidence="12 13" key="1">
    <citation type="submission" date="2023-01" db="EMBL/GenBank/DDBJ databases">
        <authorList>
            <person name="Kreplak J."/>
        </authorList>
    </citation>
    <scope>NUCLEOTIDE SEQUENCE [LARGE SCALE GENOMIC DNA]</scope>
</reference>
<evidence type="ECO:0000256" key="11">
    <source>
        <dbReference type="SAM" id="Phobius"/>
    </source>
</evidence>
<gene>
    <name evidence="12" type="ORF">VFH_II094200</name>
</gene>
<evidence type="ECO:0000256" key="2">
    <source>
        <dbReference type="ARBA" id="ARBA00004127"/>
    </source>
</evidence>
<keyword evidence="6 11" id="KW-1133">Transmembrane helix</keyword>
<keyword evidence="10" id="KW-0539">Nucleus</keyword>
<evidence type="ECO:0000256" key="9">
    <source>
        <dbReference type="ARBA" id="ARBA00023136"/>
    </source>
</evidence>
<evidence type="ECO:0000256" key="1">
    <source>
        <dbReference type="ARBA" id="ARBA00004126"/>
    </source>
</evidence>
<dbReference type="EMBL" id="OX451737">
    <property type="protein sequence ID" value="CAI8597711.1"/>
    <property type="molecule type" value="Genomic_DNA"/>
</dbReference>
<accession>A0AAV0ZIK4</accession>
<organism evidence="12 13">
    <name type="scientific">Vicia faba</name>
    <name type="common">Broad bean</name>
    <name type="synonym">Faba vulgaris</name>
    <dbReference type="NCBI Taxonomy" id="3906"/>
    <lineage>
        <taxon>Eukaryota</taxon>
        <taxon>Viridiplantae</taxon>
        <taxon>Streptophyta</taxon>
        <taxon>Embryophyta</taxon>
        <taxon>Tracheophyta</taxon>
        <taxon>Spermatophyta</taxon>
        <taxon>Magnoliopsida</taxon>
        <taxon>eudicotyledons</taxon>
        <taxon>Gunneridae</taxon>
        <taxon>Pentapetalae</taxon>
        <taxon>rosids</taxon>
        <taxon>fabids</taxon>
        <taxon>Fabales</taxon>
        <taxon>Fabaceae</taxon>
        <taxon>Papilionoideae</taxon>
        <taxon>50 kb inversion clade</taxon>
        <taxon>NPAAA clade</taxon>
        <taxon>Hologalegina</taxon>
        <taxon>IRL clade</taxon>
        <taxon>Fabeae</taxon>
        <taxon>Vicia</taxon>
    </lineage>
</organism>
<evidence type="ECO:0000256" key="6">
    <source>
        <dbReference type="ARBA" id="ARBA00022989"/>
    </source>
</evidence>
<evidence type="ECO:0000256" key="8">
    <source>
        <dbReference type="ARBA" id="ARBA00023125"/>
    </source>
</evidence>
<evidence type="ECO:0000256" key="4">
    <source>
        <dbReference type="ARBA" id="ARBA00014253"/>
    </source>
</evidence>
<dbReference type="Proteomes" id="UP001157006">
    <property type="component" value="Chromosome 2"/>
</dbReference>
<dbReference type="Pfam" id="PF14770">
    <property type="entry name" value="TMEM18"/>
    <property type="match status" value="1"/>
</dbReference>
<comment type="subcellular location">
    <subcellularLocation>
        <location evidence="2">Endomembrane system</location>
        <topology evidence="2">Multi-pass membrane protein</topology>
    </subcellularLocation>
    <subcellularLocation>
        <location evidence="1">Nucleus membrane</location>
    </subcellularLocation>
</comment>
<comment type="similarity">
    <text evidence="3">Belongs to the TMEM18 family.</text>
</comment>
<name>A0AAV0ZIK4_VICFA</name>
<evidence type="ECO:0000256" key="10">
    <source>
        <dbReference type="ARBA" id="ARBA00023242"/>
    </source>
</evidence>
<sequence length="218" mass="24989">MGLAHQTFAFIPSSFSAVARATVKQLHLHSNYASKFPIYPLEQRLHNPHALTAMSIEELKSAMNEHIDLMSDLVQKISSELRTNLRPAYDNFLGFFHAIDWKEPWLLGLLTFYVVLLLVTIISRKNTNFQMCLFFLTLAGVYLAERLNSFLGGNWKSFSSQNYFDPSGVFMSVLWSGPLLALAMIILINTLFSLCYLIVKWKRAELRHRARAARSKQE</sequence>
<evidence type="ECO:0000313" key="12">
    <source>
        <dbReference type="EMBL" id="CAI8597711.1"/>
    </source>
</evidence>
<evidence type="ECO:0000313" key="13">
    <source>
        <dbReference type="Proteomes" id="UP001157006"/>
    </source>
</evidence>
<keyword evidence="9 11" id="KW-0472">Membrane</keyword>